<dbReference type="EMBL" id="QZWG01000008">
    <property type="protein sequence ID" value="RZB97950.1"/>
    <property type="molecule type" value="Genomic_DNA"/>
</dbReference>
<name>A0A445JHL4_GLYSO</name>
<keyword evidence="1" id="KW-1133">Transmembrane helix</keyword>
<comment type="caution">
    <text evidence="2">The sequence shown here is derived from an EMBL/GenBank/DDBJ whole genome shotgun (WGS) entry which is preliminary data.</text>
</comment>
<evidence type="ECO:0008006" key="4">
    <source>
        <dbReference type="Google" id="ProtNLM"/>
    </source>
</evidence>
<accession>A0A445JHL4</accession>
<protein>
    <recommendedName>
        <fullName evidence="4">Late embryogenesis abundant protein LEA-2 subgroup domain-containing protein</fullName>
    </recommendedName>
</protein>
<evidence type="ECO:0000313" key="2">
    <source>
        <dbReference type="EMBL" id="RZB97950.1"/>
    </source>
</evidence>
<keyword evidence="1" id="KW-0812">Transmembrane</keyword>
<dbReference type="AlphaFoldDB" id="A0A445JHL4"/>
<proteinExistence type="predicted"/>
<evidence type="ECO:0000256" key="1">
    <source>
        <dbReference type="SAM" id="Phobius"/>
    </source>
</evidence>
<dbReference type="Proteomes" id="UP000289340">
    <property type="component" value="Chromosome 8"/>
</dbReference>
<keyword evidence="3" id="KW-1185">Reference proteome</keyword>
<gene>
    <name evidence="2" type="ORF">D0Y65_021140</name>
</gene>
<evidence type="ECO:0000313" key="3">
    <source>
        <dbReference type="Proteomes" id="UP000289340"/>
    </source>
</evidence>
<dbReference type="PANTHER" id="PTHR33168">
    <property type="entry name" value="STRESS INDUCED PROTEIN-RELATED"/>
    <property type="match status" value="1"/>
</dbReference>
<keyword evidence="1" id="KW-0472">Membrane</keyword>
<sequence length="341" mass="39554">MEKALWRSKYVVSGGGLKWMVFVVVCVACVVGIWPWYPELKIERMEVKRVKVRPVPPVGADVSISMSVRVRNRDIYWMEMREVDVGMKYRRKKMGHVELKGWQVKGWSSTHVEAEVVFAELPSSQVPYLLEDVAKGKVYFRTVVELSGQFGILSFRTPLPLEFKTILACEILVNTKNHSIILQHCLHKPGCMHFKHLGPLNHFMLPRFSVLVLYTMNLENCHCLSTIRSNSNLSWSSYERIGYDPIVCVNELVTRLKMGSWKALWRKIKRERRRFFRPSPVFHVQYDPTSYLQNFDDGYSTDPDNVSRSFSARFAAPSKIFGKIEVMDDGELEINHKSNML</sequence>
<reference evidence="2 3" key="1">
    <citation type="submission" date="2018-09" db="EMBL/GenBank/DDBJ databases">
        <title>A high-quality reference genome of wild soybean provides a powerful tool to mine soybean genomes.</title>
        <authorList>
            <person name="Xie M."/>
            <person name="Chung C.Y.L."/>
            <person name="Li M.-W."/>
            <person name="Wong F.-L."/>
            <person name="Chan T.-F."/>
            <person name="Lam H.-M."/>
        </authorList>
    </citation>
    <scope>NUCLEOTIDE SEQUENCE [LARGE SCALE GENOMIC DNA]</scope>
    <source>
        <strain evidence="3">cv. W05</strain>
        <tissue evidence="2">Hypocotyl of etiolated seedlings</tissue>
    </source>
</reference>
<feature type="transmembrane region" description="Helical" evidence="1">
    <location>
        <begin position="20"/>
        <end position="37"/>
    </location>
</feature>
<organism evidence="2 3">
    <name type="scientific">Glycine soja</name>
    <name type="common">Wild soybean</name>
    <dbReference type="NCBI Taxonomy" id="3848"/>
    <lineage>
        <taxon>Eukaryota</taxon>
        <taxon>Viridiplantae</taxon>
        <taxon>Streptophyta</taxon>
        <taxon>Embryophyta</taxon>
        <taxon>Tracheophyta</taxon>
        <taxon>Spermatophyta</taxon>
        <taxon>Magnoliopsida</taxon>
        <taxon>eudicotyledons</taxon>
        <taxon>Gunneridae</taxon>
        <taxon>Pentapetalae</taxon>
        <taxon>rosids</taxon>
        <taxon>fabids</taxon>
        <taxon>Fabales</taxon>
        <taxon>Fabaceae</taxon>
        <taxon>Papilionoideae</taxon>
        <taxon>50 kb inversion clade</taxon>
        <taxon>NPAAA clade</taxon>
        <taxon>indigoferoid/millettioid clade</taxon>
        <taxon>Phaseoleae</taxon>
        <taxon>Glycine</taxon>
        <taxon>Glycine subgen. Soja</taxon>
    </lineage>
</organism>